<dbReference type="InterPro" id="IPR028994">
    <property type="entry name" value="Integrin_alpha_N"/>
</dbReference>
<evidence type="ECO:0000256" key="4">
    <source>
        <dbReference type="ARBA" id="ARBA00023180"/>
    </source>
</evidence>
<gene>
    <name evidence="6" type="ORF">Pen02_00700</name>
</gene>
<dbReference type="InterPro" id="IPR000413">
    <property type="entry name" value="Integrin_alpha"/>
</dbReference>
<dbReference type="PANTHER" id="PTHR23221:SF7">
    <property type="entry name" value="PHOSPHATIDYLINOSITOL-GLYCAN-SPECIFIC PHOSPHOLIPASE D"/>
    <property type="match status" value="1"/>
</dbReference>
<dbReference type="InterPro" id="IPR013519">
    <property type="entry name" value="Int_alpha_beta-p"/>
</dbReference>
<accession>A0ABQ4DRQ6</accession>
<feature type="chain" id="PRO_5046769675" description="VCBS repeat-containing protein" evidence="5">
    <location>
        <begin position="28"/>
        <end position="543"/>
    </location>
</feature>
<evidence type="ECO:0000256" key="5">
    <source>
        <dbReference type="SAM" id="SignalP"/>
    </source>
</evidence>
<evidence type="ECO:0008006" key="8">
    <source>
        <dbReference type="Google" id="ProtNLM"/>
    </source>
</evidence>
<comment type="caution">
    <text evidence="6">The sequence shown here is derived from an EMBL/GenBank/DDBJ whole genome shotgun (WGS) entry which is preliminary data.</text>
</comment>
<keyword evidence="2" id="KW-0677">Repeat</keyword>
<keyword evidence="7" id="KW-1185">Reference proteome</keyword>
<proteinExistence type="predicted"/>
<dbReference type="PROSITE" id="PS51470">
    <property type="entry name" value="FG_GAP"/>
    <property type="match status" value="4"/>
</dbReference>
<dbReference type="SMART" id="SM00191">
    <property type="entry name" value="Int_alpha"/>
    <property type="match status" value="5"/>
</dbReference>
<organism evidence="6 7">
    <name type="scientific">Plantactinospora endophytica</name>
    <dbReference type="NCBI Taxonomy" id="673535"/>
    <lineage>
        <taxon>Bacteria</taxon>
        <taxon>Bacillati</taxon>
        <taxon>Actinomycetota</taxon>
        <taxon>Actinomycetes</taxon>
        <taxon>Micromonosporales</taxon>
        <taxon>Micromonosporaceae</taxon>
        <taxon>Plantactinospora</taxon>
    </lineage>
</organism>
<evidence type="ECO:0000313" key="6">
    <source>
        <dbReference type="EMBL" id="GIG85134.1"/>
    </source>
</evidence>
<dbReference type="Gene3D" id="2.130.10.130">
    <property type="entry name" value="Integrin alpha, N-terminal"/>
    <property type="match status" value="3"/>
</dbReference>
<evidence type="ECO:0000313" key="7">
    <source>
        <dbReference type="Proteomes" id="UP000646749"/>
    </source>
</evidence>
<dbReference type="PRINTS" id="PR01185">
    <property type="entry name" value="INTEGRINA"/>
</dbReference>
<sequence>MRPRLRWCAVPACAAAVVAMLPTTAVGAPVKPRPTTPITRDSAGIDVQRVRTSGTAAPKIAAAATTSRLDIDRDGKDELVAGGFLLRGYGVVVTYSGLPYRDHITAPITSPTRPNFGDSMTSGDFNGDGYADLVVGNAGEFTATGDAFGGAAWIFYGSATGLDVDRPQHLNQDTPGVPGDMSYYDRFGSALAAGDVNGDGRDDLAVGSPGETVNGSRNAGSVTLFYGSATGITTANVQLVSAPDLAIVPSAGFGTSVAIGDTTGDGYAELAVGAPMDGEDYETPYRGGFVRLLRGGPGGITTTGATTLYGSSFGIGALGDETTIADVDGDGDGDVVAGAPRSWVGYIVSAPGTPAGMDTSKARAISMETPGVPGDPHTHVEGDSPHSYFGNGLSAGDVTGDGRADVLTGAIRYDLGTVQDAGAVLLIPGTAEGLTGAGSVMLTPGSTTGPLHDPQPNLLGSPVREGYFGEATSILNLDGTGALDMLAATSMSGDGGLLAELDVWYTVKRRPTDSRTLSGLTVANVRTGTGFGAYTLGHTLLHR</sequence>
<evidence type="ECO:0000256" key="2">
    <source>
        <dbReference type="ARBA" id="ARBA00022737"/>
    </source>
</evidence>
<dbReference type="Pfam" id="PF01839">
    <property type="entry name" value="FG-GAP"/>
    <property type="match status" value="4"/>
</dbReference>
<dbReference type="PANTHER" id="PTHR23221">
    <property type="entry name" value="GLYCOSYLPHOSPHATIDYLINOSITOL PHOSPHOLIPASE D"/>
    <property type="match status" value="1"/>
</dbReference>
<feature type="signal peptide" evidence="5">
    <location>
        <begin position="1"/>
        <end position="27"/>
    </location>
</feature>
<protein>
    <recommendedName>
        <fullName evidence="8">VCBS repeat-containing protein</fullName>
    </recommendedName>
</protein>
<dbReference type="SUPFAM" id="SSF69318">
    <property type="entry name" value="Integrin alpha N-terminal domain"/>
    <property type="match status" value="2"/>
</dbReference>
<keyword evidence="1 5" id="KW-0732">Signal</keyword>
<name>A0ABQ4DRQ6_9ACTN</name>
<dbReference type="InterPro" id="IPR013517">
    <property type="entry name" value="FG-GAP"/>
</dbReference>
<dbReference type="Proteomes" id="UP000646749">
    <property type="component" value="Unassembled WGS sequence"/>
</dbReference>
<reference evidence="6 7" key="1">
    <citation type="submission" date="2021-01" db="EMBL/GenBank/DDBJ databases">
        <title>Whole genome shotgun sequence of Plantactinospora endophytica NBRC 110450.</title>
        <authorList>
            <person name="Komaki H."/>
            <person name="Tamura T."/>
        </authorList>
    </citation>
    <scope>NUCLEOTIDE SEQUENCE [LARGE SCALE GENOMIC DNA]</scope>
    <source>
        <strain evidence="6 7">NBRC 110450</strain>
    </source>
</reference>
<evidence type="ECO:0000256" key="1">
    <source>
        <dbReference type="ARBA" id="ARBA00022729"/>
    </source>
</evidence>
<evidence type="ECO:0000256" key="3">
    <source>
        <dbReference type="ARBA" id="ARBA00022801"/>
    </source>
</evidence>
<dbReference type="EMBL" id="BONW01000001">
    <property type="protein sequence ID" value="GIG85134.1"/>
    <property type="molecule type" value="Genomic_DNA"/>
</dbReference>
<keyword evidence="3" id="KW-0378">Hydrolase</keyword>
<keyword evidence="4" id="KW-0325">Glycoprotein</keyword>